<dbReference type="Proteomes" id="UP000177407">
    <property type="component" value="Unassembled WGS sequence"/>
</dbReference>
<evidence type="ECO:0000313" key="2">
    <source>
        <dbReference type="Proteomes" id="UP000177407"/>
    </source>
</evidence>
<comment type="caution">
    <text evidence="1">The sequence shown here is derived from an EMBL/GenBank/DDBJ whole genome shotgun (WGS) entry which is preliminary data.</text>
</comment>
<dbReference type="EMBL" id="MFGA01000002">
    <property type="protein sequence ID" value="OGF21681.1"/>
    <property type="molecule type" value="Genomic_DNA"/>
</dbReference>
<gene>
    <name evidence="1" type="ORF">A2257_02235</name>
</gene>
<accession>A0A1F5S5Y6</accession>
<proteinExistence type="predicted"/>
<name>A0A1F5S5Y6_9BACT</name>
<organism evidence="1 2">
    <name type="scientific">Candidatus Falkowbacteria bacterium RIFOXYA2_FULL_38_12</name>
    <dbReference type="NCBI Taxonomy" id="1797993"/>
    <lineage>
        <taxon>Bacteria</taxon>
        <taxon>Candidatus Falkowiibacteriota</taxon>
    </lineage>
</organism>
<dbReference type="AlphaFoldDB" id="A0A1F5S5Y6"/>
<evidence type="ECO:0000313" key="1">
    <source>
        <dbReference type="EMBL" id="OGF21681.1"/>
    </source>
</evidence>
<protein>
    <submittedName>
        <fullName evidence="1">Uncharacterized protein</fullName>
    </submittedName>
</protein>
<reference evidence="1 2" key="1">
    <citation type="journal article" date="2016" name="Nat. Commun.">
        <title>Thousands of microbial genomes shed light on interconnected biogeochemical processes in an aquifer system.</title>
        <authorList>
            <person name="Anantharaman K."/>
            <person name="Brown C.T."/>
            <person name="Hug L.A."/>
            <person name="Sharon I."/>
            <person name="Castelle C.J."/>
            <person name="Probst A.J."/>
            <person name="Thomas B.C."/>
            <person name="Singh A."/>
            <person name="Wilkins M.J."/>
            <person name="Karaoz U."/>
            <person name="Brodie E.L."/>
            <person name="Williams K.H."/>
            <person name="Hubbard S.S."/>
            <person name="Banfield J.F."/>
        </authorList>
    </citation>
    <scope>NUCLEOTIDE SEQUENCE [LARGE SCALE GENOMIC DNA]</scope>
</reference>
<sequence length="189" mass="21690">MRKFAVAECGKPVIYLYPEKTTKISVKVEPKGGMSYSDPEYNNGWEVISDTNSNITELRSGKVYPYLFWEGRGGIYESPKNGFVVRKDDVHNFLVEKLTKFGLNKKETADFIEFWEPRMQSAPYYFVGFLGNEGMNQLAPLTIDPKPDTVIRILMDFSPLQKPIDVRGYDIRTPERKGFTVVEWGGVLR</sequence>